<dbReference type="OrthoDB" id="3268289at2759"/>
<name>A0A0C3Q9Q0_9AGAM</name>
<evidence type="ECO:0000256" key="1">
    <source>
        <dbReference type="SAM" id="MobiDB-lite"/>
    </source>
</evidence>
<organism evidence="2 3">
    <name type="scientific">Tulasnella calospora MUT 4182</name>
    <dbReference type="NCBI Taxonomy" id="1051891"/>
    <lineage>
        <taxon>Eukaryota</taxon>
        <taxon>Fungi</taxon>
        <taxon>Dikarya</taxon>
        <taxon>Basidiomycota</taxon>
        <taxon>Agaricomycotina</taxon>
        <taxon>Agaricomycetes</taxon>
        <taxon>Cantharellales</taxon>
        <taxon>Tulasnellaceae</taxon>
        <taxon>Tulasnella</taxon>
    </lineage>
</organism>
<dbReference type="AlphaFoldDB" id="A0A0C3Q9Q0"/>
<dbReference type="HOGENOM" id="CLU_2322067_0_0_1"/>
<reference evidence="2 3" key="1">
    <citation type="submission" date="2014-04" db="EMBL/GenBank/DDBJ databases">
        <authorList>
            <consortium name="DOE Joint Genome Institute"/>
            <person name="Kuo A."/>
            <person name="Girlanda M."/>
            <person name="Perotto S."/>
            <person name="Kohler A."/>
            <person name="Nagy L.G."/>
            <person name="Floudas D."/>
            <person name="Copeland A."/>
            <person name="Barry K.W."/>
            <person name="Cichocki N."/>
            <person name="Veneault-Fourrey C."/>
            <person name="LaButti K."/>
            <person name="Lindquist E.A."/>
            <person name="Lipzen A."/>
            <person name="Lundell T."/>
            <person name="Morin E."/>
            <person name="Murat C."/>
            <person name="Sun H."/>
            <person name="Tunlid A."/>
            <person name="Henrissat B."/>
            <person name="Grigoriev I.V."/>
            <person name="Hibbett D.S."/>
            <person name="Martin F."/>
            <person name="Nordberg H.P."/>
            <person name="Cantor M.N."/>
            <person name="Hua S.X."/>
        </authorList>
    </citation>
    <scope>NUCLEOTIDE SEQUENCE [LARGE SCALE GENOMIC DNA]</scope>
    <source>
        <strain evidence="2 3">MUT 4182</strain>
    </source>
</reference>
<reference evidence="3" key="2">
    <citation type="submission" date="2015-01" db="EMBL/GenBank/DDBJ databases">
        <title>Evolutionary Origins and Diversification of the Mycorrhizal Mutualists.</title>
        <authorList>
            <consortium name="DOE Joint Genome Institute"/>
            <consortium name="Mycorrhizal Genomics Consortium"/>
            <person name="Kohler A."/>
            <person name="Kuo A."/>
            <person name="Nagy L.G."/>
            <person name="Floudas D."/>
            <person name="Copeland A."/>
            <person name="Barry K.W."/>
            <person name="Cichocki N."/>
            <person name="Veneault-Fourrey C."/>
            <person name="LaButti K."/>
            <person name="Lindquist E.A."/>
            <person name="Lipzen A."/>
            <person name="Lundell T."/>
            <person name="Morin E."/>
            <person name="Murat C."/>
            <person name="Riley R."/>
            <person name="Ohm R."/>
            <person name="Sun H."/>
            <person name="Tunlid A."/>
            <person name="Henrissat B."/>
            <person name="Grigoriev I.V."/>
            <person name="Hibbett D.S."/>
            <person name="Martin F."/>
        </authorList>
    </citation>
    <scope>NUCLEOTIDE SEQUENCE [LARGE SCALE GENOMIC DNA]</scope>
    <source>
        <strain evidence="3">MUT 4182</strain>
    </source>
</reference>
<sequence length="99" mass="10429">MPELERPAGESGATKTPSQRPPRQPAPVSLGMPPVPPSAARTSKLQRPPSPDAIRFPTPKMPQPSFNGGFVVARHDGPVPAATVSPFGAQPAMREPGFR</sequence>
<protein>
    <submittedName>
        <fullName evidence="2">Uncharacterized protein</fullName>
    </submittedName>
</protein>
<evidence type="ECO:0000313" key="2">
    <source>
        <dbReference type="EMBL" id="KIO21381.1"/>
    </source>
</evidence>
<evidence type="ECO:0000313" key="3">
    <source>
        <dbReference type="Proteomes" id="UP000054248"/>
    </source>
</evidence>
<feature type="region of interest" description="Disordered" evidence="1">
    <location>
        <begin position="1"/>
        <end position="73"/>
    </location>
</feature>
<accession>A0A0C3Q9Q0</accession>
<proteinExistence type="predicted"/>
<dbReference type="Proteomes" id="UP000054248">
    <property type="component" value="Unassembled WGS sequence"/>
</dbReference>
<keyword evidence="3" id="KW-1185">Reference proteome</keyword>
<dbReference type="EMBL" id="KN823140">
    <property type="protein sequence ID" value="KIO21381.1"/>
    <property type="molecule type" value="Genomic_DNA"/>
</dbReference>
<gene>
    <name evidence="2" type="ORF">M407DRAFT_245510</name>
</gene>